<keyword evidence="1" id="KW-0472">Membrane</keyword>
<sequence length="586" mass="67227">MKTHKFWIVGILLLFGIYFITLFPSFNLALTGDDYLGLWRYQFYHNGWGGETLSNWSYFFTDYGPMDMLTAVIHHYFGFNHQVYYIFSFALRFLAALSFLWPVYTLTKNKWASIGAAAFFAVTTTGLEATDWSFNMPSYIAIALANTFLGCFILARTKNHLLIWIASAALFVLAIISQPVRTMFLPILIVGLEIYWLITNFNLKNVGLGLLRISLYIFLLMTILKYTNYGGAVSLRGSKALSQNFQQVIQLINDKNYKILVSPVSQIGSIILPNDFMYQRIEVWGLPRTFRRVVGPTFVLFGLALVIFKTRQRQLVAALILAAGWTAFIWQTFMPPSNSALQPFELLTYLLGGYILIGLGLLWLNAKTQPSLRLGLVLSILMLVSGFILFWIRYPGQLYEITGRYLIVSGAGLAWLMAMLLAVKTKFRSKIILILSFGFMFSLHAKVSYKYLYHLSEVRGIELTTRIRNSVKPPKNFGKPNIPLVFYFEGDNPEVIYHSFIFGWPVISHYQFNISGPWYNVAPTENWQEVVSAYQDGESLKRFMPGPYGPVELENIYAYKLENKTLYDITDEKRELLKRIKYAESK</sequence>
<organism evidence="2 3">
    <name type="scientific">Candidatus Amesbacteria bacterium GW2011_GWC2_45_19</name>
    <dbReference type="NCBI Taxonomy" id="1618366"/>
    <lineage>
        <taxon>Bacteria</taxon>
        <taxon>Candidatus Amesiibacteriota</taxon>
    </lineage>
</organism>
<feature type="transmembrane region" description="Helical" evidence="1">
    <location>
        <begin position="111"/>
        <end position="130"/>
    </location>
</feature>
<keyword evidence="1" id="KW-1133">Transmembrane helix</keyword>
<comment type="caution">
    <text evidence="2">The sequence shown here is derived from an EMBL/GenBank/DDBJ whole genome shotgun (WGS) entry which is preliminary data.</text>
</comment>
<feature type="transmembrane region" description="Helical" evidence="1">
    <location>
        <begin position="404"/>
        <end position="423"/>
    </location>
</feature>
<dbReference type="EMBL" id="LCKS01000001">
    <property type="protein sequence ID" value="KKU03514.1"/>
    <property type="molecule type" value="Genomic_DNA"/>
</dbReference>
<feature type="transmembrane region" description="Helical" evidence="1">
    <location>
        <begin position="290"/>
        <end position="308"/>
    </location>
</feature>
<evidence type="ECO:0000256" key="1">
    <source>
        <dbReference type="SAM" id="Phobius"/>
    </source>
</evidence>
<evidence type="ECO:0000313" key="3">
    <source>
        <dbReference type="Proteomes" id="UP000034264"/>
    </source>
</evidence>
<feature type="transmembrane region" description="Helical" evidence="1">
    <location>
        <begin position="136"/>
        <end position="154"/>
    </location>
</feature>
<accession>A0A0G1M5G7</accession>
<feature type="transmembrane region" description="Helical" evidence="1">
    <location>
        <begin position="161"/>
        <end position="177"/>
    </location>
</feature>
<feature type="transmembrane region" description="Helical" evidence="1">
    <location>
        <begin position="7"/>
        <end position="30"/>
    </location>
</feature>
<reference evidence="2 3" key="1">
    <citation type="journal article" date="2015" name="Nature">
        <title>rRNA introns, odd ribosomes, and small enigmatic genomes across a large radiation of phyla.</title>
        <authorList>
            <person name="Brown C.T."/>
            <person name="Hug L.A."/>
            <person name="Thomas B.C."/>
            <person name="Sharon I."/>
            <person name="Castelle C.J."/>
            <person name="Singh A."/>
            <person name="Wilkins M.J."/>
            <person name="Williams K.H."/>
            <person name="Banfield J.F."/>
        </authorList>
    </citation>
    <scope>NUCLEOTIDE SEQUENCE [LARGE SCALE GENOMIC DNA]</scope>
</reference>
<dbReference type="AlphaFoldDB" id="A0A0G1M5G7"/>
<feature type="transmembrane region" description="Helical" evidence="1">
    <location>
        <begin position="346"/>
        <end position="364"/>
    </location>
</feature>
<dbReference type="Proteomes" id="UP000034264">
    <property type="component" value="Unassembled WGS sequence"/>
</dbReference>
<feature type="transmembrane region" description="Helical" evidence="1">
    <location>
        <begin position="315"/>
        <end position="334"/>
    </location>
</feature>
<feature type="transmembrane region" description="Helical" evidence="1">
    <location>
        <begin position="430"/>
        <end position="449"/>
    </location>
</feature>
<feature type="transmembrane region" description="Helical" evidence="1">
    <location>
        <begin position="371"/>
        <end position="392"/>
    </location>
</feature>
<feature type="transmembrane region" description="Helical" evidence="1">
    <location>
        <begin position="83"/>
        <end position="104"/>
    </location>
</feature>
<keyword evidence="1" id="KW-0812">Transmembrane</keyword>
<evidence type="ECO:0008006" key="4">
    <source>
        <dbReference type="Google" id="ProtNLM"/>
    </source>
</evidence>
<protein>
    <recommendedName>
        <fullName evidence="4">Glycosyltransferase RgtA/B/C/D-like domain-containing protein</fullName>
    </recommendedName>
</protein>
<proteinExistence type="predicted"/>
<gene>
    <name evidence="2" type="ORF">UX05_C0001G0143</name>
</gene>
<feature type="transmembrane region" description="Helical" evidence="1">
    <location>
        <begin position="210"/>
        <end position="227"/>
    </location>
</feature>
<feature type="transmembrane region" description="Helical" evidence="1">
    <location>
        <begin position="183"/>
        <end position="203"/>
    </location>
</feature>
<evidence type="ECO:0000313" key="2">
    <source>
        <dbReference type="EMBL" id="KKU03514.1"/>
    </source>
</evidence>
<name>A0A0G1M5G7_9BACT</name>